<organism evidence="5 6">
    <name type="scientific">Ralstonia solanacearum</name>
    <name type="common">Pseudomonas solanacearum</name>
    <dbReference type="NCBI Taxonomy" id="305"/>
    <lineage>
        <taxon>Bacteria</taxon>
        <taxon>Pseudomonadati</taxon>
        <taxon>Pseudomonadota</taxon>
        <taxon>Betaproteobacteria</taxon>
        <taxon>Burkholderiales</taxon>
        <taxon>Burkholderiaceae</taxon>
        <taxon>Ralstonia</taxon>
        <taxon>Ralstonia solanacearum species complex</taxon>
    </lineage>
</organism>
<accession>A0AAW5ZQK8</accession>
<name>A0AAW5ZQK8_RALSL</name>
<dbReference type="GO" id="GO:0000270">
    <property type="term" value="P:peptidoglycan metabolic process"/>
    <property type="evidence" value="ECO:0007669"/>
    <property type="project" value="InterPro"/>
</dbReference>
<dbReference type="InterPro" id="IPR023346">
    <property type="entry name" value="Lysozyme-like_dom_sf"/>
</dbReference>
<sequence>MRSVRLLAASVFSLLLAACATAPAPNADTASTSAVSSTSGNNGPVVNVDQQPVASLKGPAKDLWARIRQGFSMPDLQSSAVDDRADWYAQRPEAFRRMVDRSNRYLYHIVEELERRNMPTELALLPFVESAFNPQAVSSAKAAGMWQFIPSTGKTYNLRQNVFQDERRDVLASTDAALDYLSKLHDQFGDWQLALAAYNWGEGAVARAIARNQAAGQSTDYLNLNMPAETRMYVPKLQAIKNIIANPERYGIALPDIPNHPYFVTVTTSRDIDVSLAARLANLPLDEFKALNPSFNRPVILGASNPQILLPYDNAETFQYNLNTYHGGLSSWTAVTVGNRERVEALAARLKVDPDTIREINRIPKGMRLKAGSTVVVPRAEDAKEDAPDISPELAENAIMAVEPDVPDLRRVVVRAGKRDTLAGLSRRYGVSVAQLRAWNQLSGDAIPRGHNVVLMLPQARSGGHVRAVRVSAASRPAAATVRVPVAKVAGKPVARAKPVAGAAAKRRKH</sequence>
<dbReference type="Pfam" id="PF01464">
    <property type="entry name" value="SLT"/>
    <property type="match status" value="1"/>
</dbReference>
<dbReference type="SUPFAM" id="SSF54106">
    <property type="entry name" value="LysM domain"/>
    <property type="match status" value="1"/>
</dbReference>
<dbReference type="InterPro" id="IPR036779">
    <property type="entry name" value="LysM_dom_sf"/>
</dbReference>
<feature type="chain" id="PRO_5043733926" evidence="3">
    <location>
        <begin position="25"/>
        <end position="510"/>
    </location>
</feature>
<dbReference type="InterPro" id="IPR018392">
    <property type="entry name" value="LysM"/>
</dbReference>
<dbReference type="Pfam" id="PF01476">
    <property type="entry name" value="LysM"/>
    <property type="match status" value="2"/>
</dbReference>
<dbReference type="GO" id="GO:0008933">
    <property type="term" value="F:peptidoglycan lytic transglycosylase activity"/>
    <property type="evidence" value="ECO:0007669"/>
    <property type="project" value="InterPro"/>
</dbReference>
<dbReference type="Gene3D" id="1.10.530.10">
    <property type="match status" value="1"/>
</dbReference>
<dbReference type="CDD" id="cd00118">
    <property type="entry name" value="LysM"/>
    <property type="match status" value="1"/>
</dbReference>
<comment type="similarity">
    <text evidence="1">Belongs to the transglycosylase Slt family.</text>
</comment>
<dbReference type="InterPro" id="IPR008258">
    <property type="entry name" value="Transglycosylase_SLT_dom_1"/>
</dbReference>
<keyword evidence="3" id="KW-0732">Signal</keyword>
<comment type="caution">
    <text evidence="5">The sequence shown here is derived from an EMBL/GenBank/DDBJ whole genome shotgun (WGS) entry which is preliminary data.</text>
</comment>
<dbReference type="PROSITE" id="PS51257">
    <property type="entry name" value="PROKAR_LIPOPROTEIN"/>
    <property type="match status" value="1"/>
</dbReference>
<proteinExistence type="inferred from homology"/>
<feature type="compositionally biased region" description="Low complexity" evidence="2">
    <location>
        <begin position="27"/>
        <end position="39"/>
    </location>
</feature>
<feature type="region of interest" description="Disordered" evidence="2">
    <location>
        <begin position="27"/>
        <end position="49"/>
    </location>
</feature>
<evidence type="ECO:0000313" key="5">
    <source>
        <dbReference type="EMBL" id="MDB0572289.1"/>
    </source>
</evidence>
<evidence type="ECO:0000259" key="4">
    <source>
        <dbReference type="PROSITE" id="PS51782"/>
    </source>
</evidence>
<feature type="signal peptide" evidence="3">
    <location>
        <begin position="1"/>
        <end position="24"/>
    </location>
</feature>
<dbReference type="Gene3D" id="3.10.350.10">
    <property type="entry name" value="LysM domain"/>
    <property type="match status" value="1"/>
</dbReference>
<gene>
    <name evidence="5" type="ORF">LBW59_16120</name>
</gene>
<dbReference type="PANTHER" id="PTHR37423:SF2">
    <property type="entry name" value="MEMBRANE-BOUND LYTIC MUREIN TRANSGLYCOSYLASE C"/>
    <property type="match status" value="1"/>
</dbReference>
<protein>
    <submittedName>
        <fullName evidence="5">Transglycosylase SLT domain-containing protein</fullName>
    </submittedName>
</protein>
<dbReference type="PROSITE" id="PS51782">
    <property type="entry name" value="LYSM"/>
    <property type="match status" value="1"/>
</dbReference>
<evidence type="ECO:0000313" key="6">
    <source>
        <dbReference type="Proteomes" id="UP001144050"/>
    </source>
</evidence>
<dbReference type="AlphaFoldDB" id="A0AAW5ZQK8"/>
<dbReference type="SMART" id="SM00257">
    <property type="entry name" value="LysM"/>
    <property type="match status" value="2"/>
</dbReference>
<dbReference type="PANTHER" id="PTHR37423">
    <property type="entry name" value="SOLUBLE LYTIC MUREIN TRANSGLYCOSYLASE-RELATED"/>
    <property type="match status" value="1"/>
</dbReference>
<dbReference type="EMBL" id="JAIVFG010000027">
    <property type="protein sequence ID" value="MDB0572289.1"/>
    <property type="molecule type" value="Genomic_DNA"/>
</dbReference>
<dbReference type="Proteomes" id="UP001144050">
    <property type="component" value="Unassembled WGS sequence"/>
</dbReference>
<dbReference type="SUPFAM" id="SSF53955">
    <property type="entry name" value="Lysozyme-like"/>
    <property type="match status" value="1"/>
</dbReference>
<evidence type="ECO:0000256" key="3">
    <source>
        <dbReference type="SAM" id="SignalP"/>
    </source>
</evidence>
<evidence type="ECO:0000256" key="2">
    <source>
        <dbReference type="SAM" id="MobiDB-lite"/>
    </source>
</evidence>
<dbReference type="GO" id="GO:0016020">
    <property type="term" value="C:membrane"/>
    <property type="evidence" value="ECO:0007669"/>
    <property type="project" value="InterPro"/>
</dbReference>
<dbReference type="RefSeq" id="WP_271656854.1">
    <property type="nucleotide sequence ID" value="NZ_JAIVFG010000027.1"/>
</dbReference>
<dbReference type="CDD" id="cd16894">
    <property type="entry name" value="MltD-like"/>
    <property type="match status" value="1"/>
</dbReference>
<reference evidence="5" key="1">
    <citation type="submission" date="2021-09" db="EMBL/GenBank/DDBJ databases">
        <title>Genomic analysis of Ralstonia spp.</title>
        <authorList>
            <person name="Aburjaile F."/>
            <person name="Ariute J.C."/>
            <person name="Pais A.K.L."/>
            <person name="Albuquerque G.M.R."/>
            <person name="Silva A.M.F."/>
            <person name="Brenig B."/>
            <person name="Azevedo V."/>
            <person name="Matiuzzi M."/>
            <person name="Ramos R."/>
            <person name="Goes-Neto A."/>
            <person name="Soares S."/>
            <person name="Iseppon A.M.B."/>
            <person name="Souza E."/>
            <person name="Gama M."/>
        </authorList>
    </citation>
    <scope>NUCLEOTIDE SEQUENCE</scope>
    <source>
        <strain evidence="5">CCRMRs91</strain>
    </source>
</reference>
<dbReference type="InterPro" id="IPR000189">
    <property type="entry name" value="Transglyc_AS"/>
</dbReference>
<feature type="compositionally biased region" description="Polar residues" evidence="2">
    <location>
        <begin position="40"/>
        <end position="49"/>
    </location>
</feature>
<dbReference type="PROSITE" id="PS00922">
    <property type="entry name" value="TRANSGLYCOSYLASE"/>
    <property type="match status" value="1"/>
</dbReference>
<feature type="domain" description="LysM" evidence="4">
    <location>
        <begin position="410"/>
        <end position="455"/>
    </location>
</feature>
<evidence type="ECO:0000256" key="1">
    <source>
        <dbReference type="ARBA" id="ARBA00007734"/>
    </source>
</evidence>